<protein>
    <submittedName>
        <fullName evidence="1">Uncharacterized protein</fullName>
    </submittedName>
</protein>
<name>A0ABV0S8H4_9TELE</name>
<dbReference type="Proteomes" id="UP001434883">
    <property type="component" value="Unassembled WGS sequence"/>
</dbReference>
<organism evidence="1 2">
    <name type="scientific">Xenoophorus captivus</name>
    <dbReference type="NCBI Taxonomy" id="1517983"/>
    <lineage>
        <taxon>Eukaryota</taxon>
        <taxon>Metazoa</taxon>
        <taxon>Chordata</taxon>
        <taxon>Craniata</taxon>
        <taxon>Vertebrata</taxon>
        <taxon>Euteleostomi</taxon>
        <taxon>Actinopterygii</taxon>
        <taxon>Neopterygii</taxon>
        <taxon>Teleostei</taxon>
        <taxon>Neoteleostei</taxon>
        <taxon>Acanthomorphata</taxon>
        <taxon>Ovalentaria</taxon>
        <taxon>Atherinomorphae</taxon>
        <taxon>Cyprinodontiformes</taxon>
        <taxon>Goodeidae</taxon>
        <taxon>Xenoophorus</taxon>
    </lineage>
</organism>
<keyword evidence="2" id="KW-1185">Reference proteome</keyword>
<accession>A0ABV0S8H4</accession>
<evidence type="ECO:0000313" key="2">
    <source>
        <dbReference type="Proteomes" id="UP001434883"/>
    </source>
</evidence>
<proteinExistence type="predicted"/>
<reference evidence="1 2" key="1">
    <citation type="submission" date="2021-06" db="EMBL/GenBank/DDBJ databases">
        <authorList>
            <person name="Palmer J.M."/>
        </authorList>
    </citation>
    <scope>NUCLEOTIDE SEQUENCE [LARGE SCALE GENOMIC DNA]</scope>
    <source>
        <strain evidence="1 2">XC_2019</strain>
        <tissue evidence="1">Muscle</tissue>
    </source>
</reference>
<evidence type="ECO:0000313" key="1">
    <source>
        <dbReference type="EMBL" id="MEQ2216874.1"/>
    </source>
</evidence>
<sequence>MPETLSAISITGTWWSSLTSSQTHSWSCQEAGKSRLTLKESHSLWITTAEPQPLSTLGSHCRTADCQATLLTDSTCRDSEATVLERYMQQPVLLITHFILESFC</sequence>
<dbReference type="EMBL" id="JAHRIN010072823">
    <property type="protein sequence ID" value="MEQ2216874.1"/>
    <property type="molecule type" value="Genomic_DNA"/>
</dbReference>
<gene>
    <name evidence="1" type="ORF">XENOCAPTIV_024195</name>
</gene>
<comment type="caution">
    <text evidence="1">The sequence shown here is derived from an EMBL/GenBank/DDBJ whole genome shotgun (WGS) entry which is preliminary data.</text>
</comment>